<keyword evidence="2" id="KW-0472">Membrane</keyword>
<evidence type="ECO:0000313" key="5">
    <source>
        <dbReference type="Proteomes" id="UP000324336"/>
    </source>
</evidence>
<keyword evidence="2" id="KW-1133">Transmembrane helix</keyword>
<dbReference type="EMBL" id="SAYA01000001">
    <property type="protein sequence ID" value="TXJ28475.1"/>
    <property type="molecule type" value="Genomic_DNA"/>
</dbReference>
<evidence type="ECO:0000256" key="2">
    <source>
        <dbReference type="SAM" id="Phobius"/>
    </source>
</evidence>
<sequence>MNKIIEEDIQYILNSDVDFQRFENSTVLITGANGMLASYIVMTLLYLNKFYNYNIKVISIARNKSNFYKMFNDFIEDRNLIFIELDIININEDIFKDFEIDYIIHAASPSRTQQFFQNPLDVIYPNVFSTDKLFSIAVKKNIKSFLYFSSCAIYGKVDSGYYAEDNYGSISPLDLINVYAESKRMGETLCKAYNTQYNVPTKIARIAHTYGPTMDLYNDSRVFAEFVKSIVDGGGGGGIVIKSDGKAKRAFCYIVDATIGFLKILLEGKNGEAYNVSNNQGIISIIDLAKLLESMYPEKSLNVIIENENKSYRQLIDSLSNYYVDTKKLEKLNWKPNYTIKEGFKRCVDYFNSKK</sequence>
<accession>A0AB38Q2V6</accession>
<dbReference type="Gene3D" id="3.40.50.720">
    <property type="entry name" value="NAD(P)-binding Rossmann-like Domain"/>
    <property type="match status" value="1"/>
</dbReference>
<dbReference type="PANTHER" id="PTHR43000">
    <property type="entry name" value="DTDP-D-GLUCOSE 4,6-DEHYDRATASE-RELATED"/>
    <property type="match status" value="1"/>
</dbReference>
<dbReference type="SUPFAM" id="SSF51735">
    <property type="entry name" value="NAD(P)-binding Rossmann-fold domains"/>
    <property type="match status" value="1"/>
</dbReference>
<evidence type="ECO:0000256" key="1">
    <source>
        <dbReference type="ARBA" id="ARBA00007637"/>
    </source>
</evidence>
<evidence type="ECO:0000259" key="3">
    <source>
        <dbReference type="Pfam" id="PF01370"/>
    </source>
</evidence>
<evidence type="ECO:0000313" key="4">
    <source>
        <dbReference type="EMBL" id="TXJ28475.1"/>
    </source>
</evidence>
<dbReference type="InterPro" id="IPR001509">
    <property type="entry name" value="Epimerase_deHydtase"/>
</dbReference>
<keyword evidence="2" id="KW-0812">Transmembrane</keyword>
<comment type="similarity">
    <text evidence="1">Belongs to the NAD(P)-dependent epimerase/dehydratase family.</text>
</comment>
<name>A0AB38Q2V6_9SPIR</name>
<gene>
    <name evidence="4" type="ORF">EPJ73_00530</name>
</gene>
<dbReference type="Proteomes" id="UP000324336">
    <property type="component" value="Unassembled WGS sequence"/>
</dbReference>
<feature type="transmembrane region" description="Helical" evidence="2">
    <location>
        <begin position="27"/>
        <end position="47"/>
    </location>
</feature>
<dbReference type="RefSeq" id="WP_147774537.1">
    <property type="nucleotide sequence ID" value="NZ_SAYA01000001.1"/>
</dbReference>
<dbReference type="InterPro" id="IPR036291">
    <property type="entry name" value="NAD(P)-bd_dom_sf"/>
</dbReference>
<comment type="caution">
    <text evidence="4">The sequence shown here is derived from an EMBL/GenBank/DDBJ whole genome shotgun (WGS) entry which is preliminary data.</text>
</comment>
<feature type="domain" description="NAD-dependent epimerase/dehydratase" evidence="3">
    <location>
        <begin position="27"/>
        <end position="276"/>
    </location>
</feature>
<protein>
    <submittedName>
        <fullName evidence="4">NAD(P)-dependent oxidoreductase</fullName>
    </submittedName>
</protein>
<reference evidence="4 5" key="1">
    <citation type="journal article" date="1992" name="Lakartidningen">
        <title>[Penicillin V and not amoxicillin is the first choice preparation in acute otitis].</title>
        <authorList>
            <person name="Kamme C."/>
            <person name="Lundgren K."/>
            <person name="Prellner K."/>
        </authorList>
    </citation>
    <scope>NUCLEOTIDE SEQUENCE [LARGE SCALE GENOMIC DNA]</scope>
    <source>
        <strain evidence="4 5">PC4597II</strain>
    </source>
</reference>
<dbReference type="Pfam" id="PF01370">
    <property type="entry name" value="Epimerase"/>
    <property type="match status" value="1"/>
</dbReference>
<dbReference type="AlphaFoldDB" id="A0AB38Q2V6"/>
<proteinExistence type="inferred from homology"/>
<organism evidence="4 5">
    <name type="scientific">Brachyspira aalborgi</name>
    <dbReference type="NCBI Taxonomy" id="29522"/>
    <lineage>
        <taxon>Bacteria</taxon>
        <taxon>Pseudomonadati</taxon>
        <taxon>Spirochaetota</taxon>
        <taxon>Spirochaetia</taxon>
        <taxon>Brachyspirales</taxon>
        <taxon>Brachyspiraceae</taxon>
        <taxon>Brachyspira</taxon>
    </lineage>
</organism>